<dbReference type="Pfam" id="PF04304">
    <property type="entry name" value="DUF454"/>
    <property type="match status" value="1"/>
</dbReference>
<protein>
    <recommendedName>
        <fullName evidence="1">Inner membrane protein</fullName>
    </recommendedName>
</protein>
<dbReference type="GO" id="GO:0005886">
    <property type="term" value="C:plasma membrane"/>
    <property type="evidence" value="ECO:0007669"/>
    <property type="project" value="UniProtKB-SubCell"/>
</dbReference>
<reference evidence="3 4" key="1">
    <citation type="submission" date="2019-09" db="EMBL/GenBank/DDBJ databases">
        <title>Draft genome sequence of various Type strains from the CCUG.</title>
        <authorList>
            <person name="Pineiro-Iglesias B."/>
            <person name="Tunovic T."/>
            <person name="Unosson C."/>
            <person name="Inganas E."/>
            <person name="Ohlen M."/>
            <person name="Cardew S."/>
            <person name="Jensie-Markopoulos S."/>
            <person name="Salva-Serra F."/>
            <person name="Jaen-Luchoro D."/>
            <person name="Karlsson R."/>
            <person name="Svensson-Stadler L."/>
            <person name="Chun J."/>
            <person name="Moore E."/>
        </authorList>
    </citation>
    <scope>NUCLEOTIDE SEQUENCE [LARGE SCALE GENOMIC DNA]</scope>
    <source>
        <strain evidence="3 4">CCUG 53682T</strain>
    </source>
</reference>
<dbReference type="PANTHER" id="PTHR35813">
    <property type="entry name" value="INNER MEMBRANE PROTEIN YBAN"/>
    <property type="match status" value="1"/>
</dbReference>
<dbReference type="OrthoDB" id="9816293at2"/>
<comment type="caution">
    <text evidence="3">The sequence shown here is derived from an EMBL/GenBank/DDBJ whole genome shotgun (WGS) entry which is preliminary data.</text>
</comment>
<dbReference type="Proteomes" id="UP000322181">
    <property type="component" value="Unassembled WGS sequence"/>
</dbReference>
<comment type="subcellular location">
    <subcellularLocation>
        <location evidence="1">Cell inner membrane</location>
        <topology evidence="1">Multi-pass membrane protein</topology>
    </subcellularLocation>
</comment>
<name>A0A5M9R9C8_9GAMM</name>
<keyword evidence="1" id="KW-0997">Cell inner membrane</keyword>
<keyword evidence="1" id="KW-1003">Cell membrane</keyword>
<accession>A0A5M9R9C8</accession>
<dbReference type="AlphaFoldDB" id="A0A5M9R9C8"/>
<dbReference type="RefSeq" id="WP_067363216.1">
    <property type="nucleotide sequence ID" value="NZ_BAAAFS010000001.1"/>
</dbReference>
<organism evidence="3 4">
    <name type="scientific">Morganella psychrotolerans</name>
    <dbReference type="NCBI Taxonomy" id="368603"/>
    <lineage>
        <taxon>Bacteria</taxon>
        <taxon>Pseudomonadati</taxon>
        <taxon>Pseudomonadota</taxon>
        <taxon>Gammaproteobacteria</taxon>
        <taxon>Enterobacterales</taxon>
        <taxon>Morganellaceae</taxon>
        <taxon>Morganella</taxon>
    </lineage>
</organism>
<sequence>MPFTRLLLLLCGWIAVVLATLGVVLPLLPTTPFLLLAAWCFSRSSPRFHHWLLYRSWFGGYIRHWQEHKGLPRKAKRRAVMVILVTFAVSLWLVKLIYIRLLLLVILACLLIFMLRLPETEEMPPQNPAASEEKPGKPED</sequence>
<feature type="transmembrane region" description="Helical" evidence="2">
    <location>
        <begin position="101"/>
        <end position="118"/>
    </location>
</feature>
<dbReference type="PANTHER" id="PTHR35813:SF1">
    <property type="entry name" value="INNER MEMBRANE PROTEIN YBAN"/>
    <property type="match status" value="1"/>
</dbReference>
<evidence type="ECO:0000313" key="4">
    <source>
        <dbReference type="Proteomes" id="UP000322181"/>
    </source>
</evidence>
<proteinExistence type="predicted"/>
<evidence type="ECO:0000256" key="1">
    <source>
        <dbReference type="PIRNR" id="PIRNR016789"/>
    </source>
</evidence>
<dbReference type="NCBIfam" id="NF007818">
    <property type="entry name" value="PRK10527.1"/>
    <property type="match status" value="1"/>
</dbReference>
<gene>
    <name evidence="3" type="ORF">F4V73_03225</name>
</gene>
<dbReference type="PIRSF" id="PIRSF016789">
    <property type="entry name" value="DUF454"/>
    <property type="match status" value="1"/>
</dbReference>
<evidence type="ECO:0000313" key="3">
    <source>
        <dbReference type="EMBL" id="KAA8716899.1"/>
    </source>
</evidence>
<keyword evidence="2" id="KW-0812">Transmembrane</keyword>
<feature type="transmembrane region" description="Helical" evidence="2">
    <location>
        <begin position="78"/>
        <end position="94"/>
    </location>
</feature>
<evidence type="ECO:0000256" key="2">
    <source>
        <dbReference type="SAM" id="Phobius"/>
    </source>
</evidence>
<keyword evidence="2" id="KW-1133">Transmembrane helix</keyword>
<dbReference type="InterPro" id="IPR007401">
    <property type="entry name" value="DUF454"/>
</dbReference>
<keyword evidence="1 2" id="KW-0472">Membrane</keyword>
<dbReference type="EMBL" id="VXKB01000001">
    <property type="protein sequence ID" value="KAA8716899.1"/>
    <property type="molecule type" value="Genomic_DNA"/>
</dbReference>